<name>A0A0P7WZ15_9RHOB</name>
<dbReference type="STRING" id="1666912.Ga0058931_0813"/>
<dbReference type="EMBL" id="FBYC01000004">
    <property type="protein sequence ID" value="CUX80108.1"/>
    <property type="molecule type" value="Genomic_DNA"/>
</dbReference>
<feature type="region of interest" description="Disordered" evidence="1">
    <location>
        <begin position="1"/>
        <end position="54"/>
    </location>
</feature>
<dbReference type="InterPro" id="IPR021735">
    <property type="entry name" value="DUF3306"/>
</dbReference>
<reference evidence="2 5" key="2">
    <citation type="submission" date="2016-01" db="EMBL/GenBank/DDBJ databases">
        <authorList>
            <person name="Varghese N."/>
        </authorList>
    </citation>
    <scope>NUCLEOTIDE SEQUENCE [LARGE SCALE GENOMIC DNA]</scope>
    <source>
        <strain evidence="2 5">HL-91</strain>
    </source>
</reference>
<evidence type="ECO:0000313" key="4">
    <source>
        <dbReference type="Proteomes" id="UP000050413"/>
    </source>
</evidence>
<gene>
    <name evidence="2" type="ORF">Ga0058931_0813</name>
    <name evidence="3" type="ORF">HLUCCA05_10525</name>
</gene>
<sequence length="220" mass="23953">MAQGPKDDESGFFNRWSQRKQQATREEMPQPSAEKAPESDVPRPEDVPSAAPELTEDELAALPAIDDLTPQSDIRVFMRAGVPKSLRNAALRKMWLITPAIRDHVDPAVDYAWDWNTPGGVPGDGIAPSPERAAQMLRDLFKPRNDTAPEAPESNAEDLPVAEDPAPERTEPQIMAQAGPDAVRKPDAAVVIAPKAEKDAPSPTEEERPAPRRHGGALPE</sequence>
<accession>A0A0P7WZ15</accession>
<feature type="region of interest" description="Disordered" evidence="1">
    <location>
        <begin position="144"/>
        <end position="220"/>
    </location>
</feature>
<dbReference type="EMBL" id="LJSG01000011">
    <property type="protein sequence ID" value="KPP92820.1"/>
    <property type="molecule type" value="Genomic_DNA"/>
</dbReference>
<dbReference type="Pfam" id="PF11748">
    <property type="entry name" value="DUF3306"/>
    <property type="match status" value="1"/>
</dbReference>
<dbReference type="Proteomes" id="UP000182045">
    <property type="component" value="Unassembled WGS sequence"/>
</dbReference>
<feature type="compositionally biased region" description="Basic and acidic residues" evidence="1">
    <location>
        <begin position="195"/>
        <end position="210"/>
    </location>
</feature>
<dbReference type="RefSeq" id="WP_072245122.1">
    <property type="nucleotide sequence ID" value="NZ_FBYC01000004.1"/>
</dbReference>
<evidence type="ECO:0000313" key="2">
    <source>
        <dbReference type="EMBL" id="CUX80108.1"/>
    </source>
</evidence>
<dbReference type="Proteomes" id="UP000050413">
    <property type="component" value="Unassembled WGS sequence"/>
</dbReference>
<dbReference type="OrthoDB" id="8100830at2"/>
<reference evidence="3 4" key="1">
    <citation type="submission" date="2015-09" db="EMBL/GenBank/DDBJ databases">
        <title>Identification and resolution of microdiversity through metagenomic sequencing of parallel consortia.</title>
        <authorList>
            <person name="Nelson W.C."/>
            <person name="Romine M.F."/>
            <person name="Lindemann S.R."/>
        </authorList>
    </citation>
    <scope>NUCLEOTIDE SEQUENCE [LARGE SCALE GENOMIC DNA]</scope>
    <source>
        <strain evidence="3">HL-91</strain>
    </source>
</reference>
<evidence type="ECO:0000313" key="5">
    <source>
        <dbReference type="Proteomes" id="UP000182045"/>
    </source>
</evidence>
<proteinExistence type="predicted"/>
<feature type="compositionally biased region" description="Basic and acidic residues" evidence="1">
    <location>
        <begin position="35"/>
        <end position="46"/>
    </location>
</feature>
<evidence type="ECO:0000313" key="3">
    <source>
        <dbReference type="EMBL" id="KPP92820.1"/>
    </source>
</evidence>
<evidence type="ECO:0008006" key="6">
    <source>
        <dbReference type="Google" id="ProtNLM"/>
    </source>
</evidence>
<feature type="compositionally biased region" description="Basic residues" evidence="1">
    <location>
        <begin position="211"/>
        <end position="220"/>
    </location>
</feature>
<dbReference type="AlphaFoldDB" id="A0A0P7WZ15"/>
<protein>
    <recommendedName>
        <fullName evidence="6">DUF3306 domain-containing protein</fullName>
    </recommendedName>
</protein>
<dbReference type="PATRIC" id="fig|1666912.4.peg.2288"/>
<keyword evidence="5" id="KW-1185">Reference proteome</keyword>
<comment type="caution">
    <text evidence="3">The sequence shown here is derived from an EMBL/GenBank/DDBJ whole genome shotgun (WGS) entry which is preliminary data.</text>
</comment>
<organism evidence="3 4">
    <name type="scientific">Roseibaca calidilacus</name>
    <dbReference type="NCBI Taxonomy" id="1666912"/>
    <lineage>
        <taxon>Bacteria</taxon>
        <taxon>Pseudomonadati</taxon>
        <taxon>Pseudomonadota</taxon>
        <taxon>Alphaproteobacteria</taxon>
        <taxon>Rhodobacterales</taxon>
        <taxon>Paracoccaceae</taxon>
        <taxon>Roseinatronobacter</taxon>
    </lineage>
</organism>
<evidence type="ECO:0000256" key="1">
    <source>
        <dbReference type="SAM" id="MobiDB-lite"/>
    </source>
</evidence>